<dbReference type="PANTHER" id="PTHR31005">
    <property type="entry name" value="DUF4139 DOMAIN-CONTAINING PROTEIN"/>
    <property type="match status" value="1"/>
</dbReference>
<proteinExistence type="predicted"/>
<evidence type="ECO:0000313" key="4">
    <source>
        <dbReference type="Proteomes" id="UP000188320"/>
    </source>
</evidence>
<dbReference type="InterPro" id="IPR011935">
    <property type="entry name" value="CHP02231"/>
</dbReference>
<dbReference type="EMBL" id="LSSK01000009">
    <property type="protein sequence ID" value="OMH86306.1"/>
    <property type="molecule type" value="Genomic_DNA"/>
</dbReference>
<dbReference type="AlphaFoldDB" id="A0A1R1PZD6"/>
<reference evidence="4" key="1">
    <citation type="submission" date="2017-01" db="EMBL/GenBank/DDBJ databases">
        <authorList>
            <person name="Wang Y."/>
            <person name="White M."/>
            <person name="Kvist S."/>
            <person name="Moncalvo J.-M."/>
        </authorList>
    </citation>
    <scope>NUCLEOTIDE SEQUENCE [LARGE SCALE GENOMIC DNA]</scope>
    <source>
        <strain evidence="4">COL-18-3</strain>
    </source>
</reference>
<evidence type="ECO:0000259" key="2">
    <source>
        <dbReference type="Pfam" id="PF13598"/>
    </source>
</evidence>
<dbReference type="OrthoDB" id="10068793at2759"/>
<dbReference type="InterPro" id="IPR037291">
    <property type="entry name" value="DUF4139"/>
</dbReference>
<name>A0A1R1PZD6_ZANCU</name>
<organism evidence="3 4">
    <name type="scientific">Zancudomyces culisetae</name>
    <name type="common">Gut fungus</name>
    <name type="synonym">Smittium culisetae</name>
    <dbReference type="NCBI Taxonomy" id="1213189"/>
    <lineage>
        <taxon>Eukaryota</taxon>
        <taxon>Fungi</taxon>
        <taxon>Fungi incertae sedis</taxon>
        <taxon>Zoopagomycota</taxon>
        <taxon>Kickxellomycotina</taxon>
        <taxon>Harpellomycetes</taxon>
        <taxon>Harpellales</taxon>
        <taxon>Legeriomycetaceae</taxon>
        <taxon>Zancudomyces</taxon>
    </lineage>
</organism>
<evidence type="ECO:0000256" key="1">
    <source>
        <dbReference type="SAM" id="MobiDB-lite"/>
    </source>
</evidence>
<dbReference type="Proteomes" id="UP000188320">
    <property type="component" value="Unassembled WGS sequence"/>
</dbReference>
<gene>
    <name evidence="3" type="ORF">AX774_g198</name>
</gene>
<feature type="compositionally biased region" description="Acidic residues" evidence="1">
    <location>
        <begin position="235"/>
        <end position="244"/>
    </location>
</feature>
<protein>
    <recommendedName>
        <fullName evidence="2">DUF4139 domain-containing protein</fullName>
    </recommendedName>
</protein>
<dbReference type="PANTHER" id="PTHR31005:SF8">
    <property type="entry name" value="DUF4139 DOMAIN-CONTAINING PROTEIN"/>
    <property type="match status" value="1"/>
</dbReference>
<feature type="region of interest" description="Disordered" evidence="1">
    <location>
        <begin position="228"/>
        <end position="253"/>
    </location>
</feature>
<evidence type="ECO:0000313" key="3">
    <source>
        <dbReference type="EMBL" id="OMH86306.1"/>
    </source>
</evidence>
<sequence>MPIDIARNGDAEGEYMDLTPDDVDESKLRDELRKAELGMVMLEKKRLMLDATFLPGKETGGEKSFAGNPAFVLMAMQEDDATDKFERILQYYADHSAMLEKKMSDQEKLIKKIKYLIREYEGNHECSMFVKSNCTVITMYINAEEDLETEITINYGVTGVKWVPIYDIRVDKFHEKFSIYYGGDIYQGTGEVWENSMISVVTSFGLKNQYRFPRLAKWEIYARDAAEFQPNNEQQETEDDEESDFEKQVKEKTTRTIETEKHKDLVLEIPDFKKILRTDKELNVDSRKYYAYVNNTYTSSGKLDFVRPYEEFDINLGPDNSILMINPEPNVVLSSGWLLSSSFGKCESKNTFQGSKTYDRTGITAFDKVVPKLEGDQRSDFSEDVLEWMVDPLTEILYSNVPPGKRPRRGTPMEDVGNKVMEKTEIEQHLVKPFIKSTLVINF</sequence>
<keyword evidence="4" id="KW-1185">Reference proteome</keyword>
<feature type="domain" description="DUF4139" evidence="2">
    <location>
        <begin position="151"/>
        <end position="247"/>
    </location>
</feature>
<accession>A0A1R1PZD6</accession>
<dbReference type="Pfam" id="PF13598">
    <property type="entry name" value="DUF4139"/>
    <property type="match status" value="1"/>
</dbReference>
<comment type="caution">
    <text evidence="3">The sequence shown here is derived from an EMBL/GenBank/DDBJ whole genome shotgun (WGS) entry which is preliminary data.</text>
</comment>